<dbReference type="SUPFAM" id="SSF53187">
    <property type="entry name" value="Zn-dependent exopeptidases"/>
    <property type="match status" value="1"/>
</dbReference>
<dbReference type="InterPro" id="IPR020067">
    <property type="entry name" value="Frizzled_dom"/>
</dbReference>
<dbReference type="InterPro" id="IPR050753">
    <property type="entry name" value="Peptidase_M14_domain"/>
</dbReference>
<dbReference type="InterPro" id="IPR036790">
    <property type="entry name" value="Frizzled_dom_sf"/>
</dbReference>
<reference evidence="15" key="2">
    <citation type="submission" date="2025-09" db="UniProtKB">
        <authorList>
            <consortium name="Ensembl"/>
        </authorList>
    </citation>
    <scope>IDENTIFICATION</scope>
</reference>
<evidence type="ECO:0000313" key="15">
    <source>
        <dbReference type="Ensembl" id="ENSHCOP00000027139.1"/>
    </source>
</evidence>
<dbReference type="CDD" id="cd11308">
    <property type="entry name" value="Peptidase_M14NE-CP-C_like"/>
    <property type="match status" value="1"/>
</dbReference>
<dbReference type="AlphaFoldDB" id="A0A3Q2ZL18"/>
<dbReference type="SUPFAM" id="SSF63501">
    <property type="entry name" value="Frizzled cysteine-rich domain"/>
    <property type="match status" value="1"/>
</dbReference>
<dbReference type="SMART" id="SM00063">
    <property type="entry name" value="FRI"/>
    <property type="match status" value="1"/>
</dbReference>
<dbReference type="GeneTree" id="ENSGT00940000156391"/>
<keyword evidence="6" id="KW-0378">Hydrolase</keyword>
<feature type="domain" description="FZ" evidence="13">
    <location>
        <begin position="1"/>
        <end position="115"/>
    </location>
</feature>
<dbReference type="Ensembl" id="ENSHCOT00000027960.1">
    <property type="protein sequence ID" value="ENSHCOP00000027139.1"/>
    <property type="gene ID" value="ENSHCOG00000018774.1"/>
</dbReference>
<evidence type="ECO:0000256" key="3">
    <source>
        <dbReference type="ARBA" id="ARBA00022645"/>
    </source>
</evidence>
<keyword evidence="9 11" id="KW-1015">Disulfide bond</keyword>
<evidence type="ECO:0000256" key="10">
    <source>
        <dbReference type="ARBA" id="ARBA00023180"/>
    </source>
</evidence>
<keyword evidence="4" id="KW-0645">Protease</keyword>
<evidence type="ECO:0000256" key="4">
    <source>
        <dbReference type="ARBA" id="ARBA00022670"/>
    </source>
</evidence>
<dbReference type="Gene3D" id="3.40.630.10">
    <property type="entry name" value="Zn peptidases"/>
    <property type="match status" value="1"/>
</dbReference>
<dbReference type="FunFam" id="3.40.630.10:FF:000022">
    <property type="entry name" value="Carboxypeptidase Z"/>
    <property type="match status" value="1"/>
</dbReference>
<feature type="disulfide bond" evidence="11">
    <location>
        <begin position="77"/>
        <end position="101"/>
    </location>
</feature>
<name>A0A3Q2ZL18_HIPCM</name>
<accession>A0A3Q2ZL18</accession>
<evidence type="ECO:0000256" key="12">
    <source>
        <dbReference type="PROSITE-ProRule" id="PRU01379"/>
    </source>
</evidence>
<comment type="cofactor">
    <cofactor evidence="1">
        <name>Zn(2+)</name>
        <dbReference type="ChEBI" id="CHEBI:29105"/>
    </cofactor>
</comment>
<reference evidence="15" key="1">
    <citation type="submission" date="2025-08" db="UniProtKB">
        <authorList>
            <consortium name="Ensembl"/>
        </authorList>
    </citation>
    <scope>IDENTIFICATION</scope>
</reference>
<keyword evidence="3" id="KW-0121">Carboxypeptidase</keyword>
<evidence type="ECO:0000256" key="9">
    <source>
        <dbReference type="ARBA" id="ARBA00023157"/>
    </source>
</evidence>
<keyword evidence="7" id="KW-0862">Zinc</keyword>
<dbReference type="GO" id="GO:0008270">
    <property type="term" value="F:zinc ion binding"/>
    <property type="evidence" value="ECO:0007669"/>
    <property type="project" value="InterPro"/>
</dbReference>
<dbReference type="PANTHER" id="PTHR11532">
    <property type="entry name" value="PROTEASE M14 CARBOXYPEPTIDASE"/>
    <property type="match status" value="1"/>
</dbReference>
<dbReference type="Pfam" id="PF00246">
    <property type="entry name" value="Peptidase_M14"/>
    <property type="match status" value="1"/>
</dbReference>
<evidence type="ECO:0000256" key="2">
    <source>
        <dbReference type="ARBA" id="ARBA00005988"/>
    </source>
</evidence>
<dbReference type="Pfam" id="PF13620">
    <property type="entry name" value="CarboxypepD_reg"/>
    <property type="match status" value="1"/>
</dbReference>
<dbReference type="PROSITE" id="PS00133">
    <property type="entry name" value="CARBOXYPEPT_ZN_2"/>
    <property type="match status" value="1"/>
</dbReference>
<dbReference type="PROSITE" id="PS52035">
    <property type="entry name" value="PEPTIDASE_M14"/>
    <property type="match status" value="1"/>
</dbReference>
<dbReference type="InterPro" id="IPR008969">
    <property type="entry name" value="CarboxyPept-like_regulatory"/>
</dbReference>
<proteinExistence type="inferred from homology"/>
<dbReference type="PANTHER" id="PTHR11532:SF63">
    <property type="entry name" value="CARBOXYPEPTIDASE Z"/>
    <property type="match status" value="1"/>
</dbReference>
<dbReference type="Proteomes" id="UP000264820">
    <property type="component" value="Unplaced"/>
</dbReference>
<dbReference type="PRINTS" id="PR00765">
    <property type="entry name" value="CRBOXYPTASEA"/>
</dbReference>
<dbReference type="SUPFAM" id="SSF49464">
    <property type="entry name" value="Carboxypeptidase regulatory domain-like"/>
    <property type="match status" value="1"/>
</dbReference>
<organism evidence="15 16">
    <name type="scientific">Hippocampus comes</name>
    <name type="common">Tiger tail seahorse</name>
    <dbReference type="NCBI Taxonomy" id="109280"/>
    <lineage>
        <taxon>Eukaryota</taxon>
        <taxon>Metazoa</taxon>
        <taxon>Chordata</taxon>
        <taxon>Craniata</taxon>
        <taxon>Vertebrata</taxon>
        <taxon>Euteleostomi</taxon>
        <taxon>Actinopterygii</taxon>
        <taxon>Neopterygii</taxon>
        <taxon>Teleostei</taxon>
        <taxon>Neoteleostei</taxon>
        <taxon>Acanthomorphata</taxon>
        <taxon>Syngnathiaria</taxon>
        <taxon>Syngnathiformes</taxon>
        <taxon>Syngnathoidei</taxon>
        <taxon>Syngnathidae</taxon>
        <taxon>Hippocampus</taxon>
    </lineage>
</organism>
<dbReference type="Gene3D" id="1.10.2000.10">
    <property type="entry name" value="Frizzled cysteine-rich domain"/>
    <property type="match status" value="1"/>
</dbReference>
<dbReference type="InterPro" id="IPR057246">
    <property type="entry name" value="CARBOXYPEPT_ZN_1"/>
</dbReference>
<evidence type="ECO:0000259" key="14">
    <source>
        <dbReference type="PROSITE" id="PS52035"/>
    </source>
</evidence>
<keyword evidence="16" id="KW-1185">Reference proteome</keyword>
<protein>
    <submittedName>
        <fullName evidence="15">Carboxypeptidase Z</fullName>
    </submittedName>
</protein>
<evidence type="ECO:0000256" key="5">
    <source>
        <dbReference type="ARBA" id="ARBA00022723"/>
    </source>
</evidence>
<dbReference type="Gene3D" id="2.60.40.1120">
    <property type="entry name" value="Carboxypeptidase-like, regulatory domain"/>
    <property type="match status" value="1"/>
</dbReference>
<evidence type="ECO:0000313" key="16">
    <source>
        <dbReference type="Proteomes" id="UP000264820"/>
    </source>
</evidence>
<dbReference type="GO" id="GO:0016485">
    <property type="term" value="P:protein processing"/>
    <property type="evidence" value="ECO:0007669"/>
    <property type="project" value="TreeGrafter"/>
</dbReference>
<dbReference type="GO" id="GO:0006518">
    <property type="term" value="P:peptide metabolic process"/>
    <property type="evidence" value="ECO:0007669"/>
    <property type="project" value="TreeGrafter"/>
</dbReference>
<dbReference type="PROSITE" id="PS00132">
    <property type="entry name" value="CARBOXYPEPT_ZN_1"/>
    <property type="match status" value="1"/>
</dbReference>
<dbReference type="InterPro" id="IPR000834">
    <property type="entry name" value="Peptidase_M14"/>
</dbReference>
<dbReference type="PROSITE" id="PS50038">
    <property type="entry name" value="FZ"/>
    <property type="match status" value="1"/>
</dbReference>
<evidence type="ECO:0000256" key="1">
    <source>
        <dbReference type="ARBA" id="ARBA00001947"/>
    </source>
</evidence>
<dbReference type="STRING" id="109280.ENSHCOP00000027139"/>
<feature type="domain" description="Peptidase M14" evidence="14">
    <location>
        <begin position="135"/>
        <end position="451"/>
    </location>
</feature>
<dbReference type="FunFam" id="2.60.40.1120:FF:000021">
    <property type="entry name" value="Carboxypeptidase Z"/>
    <property type="match status" value="1"/>
</dbReference>
<comment type="similarity">
    <text evidence="2 12">Belongs to the peptidase M14 family.</text>
</comment>
<dbReference type="GO" id="GO:0005615">
    <property type="term" value="C:extracellular space"/>
    <property type="evidence" value="ECO:0007669"/>
    <property type="project" value="TreeGrafter"/>
</dbReference>
<evidence type="ECO:0000256" key="8">
    <source>
        <dbReference type="ARBA" id="ARBA00023049"/>
    </source>
</evidence>
<comment type="caution">
    <text evidence="11">Lacks conserved residue(s) required for the propagation of feature annotation.</text>
</comment>
<dbReference type="SMART" id="SM00631">
    <property type="entry name" value="Zn_pept"/>
    <property type="match status" value="1"/>
</dbReference>
<keyword evidence="8" id="KW-0482">Metalloprotease</keyword>
<dbReference type="GO" id="GO:0004181">
    <property type="term" value="F:metallocarboxypeptidase activity"/>
    <property type="evidence" value="ECO:0007669"/>
    <property type="project" value="InterPro"/>
</dbReference>
<dbReference type="Pfam" id="PF01392">
    <property type="entry name" value="Fz"/>
    <property type="match status" value="1"/>
</dbReference>
<evidence type="ECO:0000256" key="6">
    <source>
        <dbReference type="ARBA" id="ARBA00022801"/>
    </source>
</evidence>
<evidence type="ECO:0000259" key="13">
    <source>
        <dbReference type="PROSITE" id="PS50038"/>
    </source>
</evidence>
<keyword evidence="10" id="KW-0325">Glycoprotein</keyword>
<feature type="active site" description="Proton donor/acceptor" evidence="12">
    <location>
        <position position="421"/>
    </location>
</feature>
<sequence length="599" mass="68309">MHLSYCNDVGYTRTMFPNILGHRTRMDAESGAEYLLLSVIHGLLNGECSPDIRLVGCSVLASPCRDNKMIKPCRSTCEALRKDCAHTFEAIRMAWPYFLDCDRFFASDREGCFDPLVQERSSLSPDEPSTIIQFTHTTNSQMYSLLKRTAAKCSHISRVYSIGRSTEGRDLLVIEFSNNPGQHDLLEPEVKLIGNMHGNEVLGRELLIYLAQYLCSEYTLGNPRVQTIINTTRVHILASMNPDGYELAAAEGHLLNGWTHGRTNAQNIDLNRNFPDLTSVFYRNRRSRHYRTDHIPIPDGYWFDKVAPETFAVMKWIRSIPFVQSASLHGGELVVSYPFDYSRHPHEEKMFSPTQDERVFKQLARTYADAHATMSDNDTDRCGAIFYRTKGIINGALWYSFPGGMSDFNYLHTNCLEITVELGCDKFPSEVELYPEWKRNKEALLSFIESVHRGIKGVVKDVHGNGIKDATISVKGIRKDITTAEGGDYWRLLSAGTHIVTATAKGYSRVSKRVHLPHSLNKAGRVDFVLKKVPLKPDIDDHFFPTTDTWDRFDPYNQFERYSESSVVEGGTERQEKPWWWSYFSQSGISPPNWLLRNV</sequence>
<keyword evidence="5" id="KW-0479">Metal-binding</keyword>
<evidence type="ECO:0000256" key="7">
    <source>
        <dbReference type="ARBA" id="ARBA00022833"/>
    </source>
</evidence>
<evidence type="ECO:0000256" key="11">
    <source>
        <dbReference type="PROSITE-ProRule" id="PRU00090"/>
    </source>
</evidence>
<dbReference type="InterPro" id="IPR057247">
    <property type="entry name" value="CARBOXYPEPT_ZN_2"/>
</dbReference>